<dbReference type="Proteomes" id="UP001153076">
    <property type="component" value="Unassembled WGS sequence"/>
</dbReference>
<protein>
    <submittedName>
        <fullName evidence="1">Uncharacterized protein</fullName>
    </submittedName>
</protein>
<keyword evidence="2" id="KW-1185">Reference proteome</keyword>
<sequence>MTEDVRAGTGLEVVVAEVEQTQRGERESRDLARRSSGLCVTERVGSSRRGINLNLVCIELRAIREDSLSGRLVEARVVQELVDKGGHRAGTRLAVVIVAKEEHKRTVTKTQSRVEKGEEASPFALLSLNPSSQVVGAFMAALALRSEQLCKASLADKSSAGSFKSPSMVADMDVALDISNRNEMGPSCTRVAAELPGSDPNAPKQNSSLTFGSSCEIFRQVSGSRLSALIAICMEKMMIKMRKNTTEEAFFIFTF</sequence>
<organism evidence="1 2">
    <name type="scientific">Carnegiea gigantea</name>
    <dbReference type="NCBI Taxonomy" id="171969"/>
    <lineage>
        <taxon>Eukaryota</taxon>
        <taxon>Viridiplantae</taxon>
        <taxon>Streptophyta</taxon>
        <taxon>Embryophyta</taxon>
        <taxon>Tracheophyta</taxon>
        <taxon>Spermatophyta</taxon>
        <taxon>Magnoliopsida</taxon>
        <taxon>eudicotyledons</taxon>
        <taxon>Gunneridae</taxon>
        <taxon>Pentapetalae</taxon>
        <taxon>Caryophyllales</taxon>
        <taxon>Cactineae</taxon>
        <taxon>Cactaceae</taxon>
        <taxon>Cactoideae</taxon>
        <taxon>Echinocereeae</taxon>
        <taxon>Carnegiea</taxon>
    </lineage>
</organism>
<gene>
    <name evidence="1" type="ORF">Cgig2_031058</name>
</gene>
<name>A0A9Q1QGH0_9CARY</name>
<evidence type="ECO:0000313" key="1">
    <source>
        <dbReference type="EMBL" id="KAJ8440641.1"/>
    </source>
</evidence>
<evidence type="ECO:0000313" key="2">
    <source>
        <dbReference type="Proteomes" id="UP001153076"/>
    </source>
</evidence>
<reference evidence="1" key="1">
    <citation type="submission" date="2022-04" db="EMBL/GenBank/DDBJ databases">
        <title>Carnegiea gigantea Genome sequencing and assembly v2.</title>
        <authorList>
            <person name="Copetti D."/>
            <person name="Sanderson M.J."/>
            <person name="Burquez A."/>
            <person name="Wojciechowski M.F."/>
        </authorList>
    </citation>
    <scope>NUCLEOTIDE SEQUENCE</scope>
    <source>
        <strain evidence="1">SGP5-SGP5p</strain>
        <tissue evidence="1">Aerial part</tissue>
    </source>
</reference>
<accession>A0A9Q1QGH0</accession>
<comment type="caution">
    <text evidence="1">The sequence shown here is derived from an EMBL/GenBank/DDBJ whole genome shotgun (WGS) entry which is preliminary data.</text>
</comment>
<dbReference type="EMBL" id="JAKOGI010000186">
    <property type="protein sequence ID" value="KAJ8440641.1"/>
    <property type="molecule type" value="Genomic_DNA"/>
</dbReference>
<dbReference type="AlphaFoldDB" id="A0A9Q1QGH0"/>
<proteinExistence type="predicted"/>